<evidence type="ECO:0000313" key="2">
    <source>
        <dbReference type="Proteomes" id="UP000290545"/>
    </source>
</evidence>
<dbReference type="Gene3D" id="3.30.110.170">
    <property type="entry name" value="Protein of unknown function (DUF541), domain 1"/>
    <property type="match status" value="1"/>
</dbReference>
<dbReference type="PANTHER" id="PTHR34387">
    <property type="entry name" value="SLR1258 PROTEIN"/>
    <property type="match status" value="1"/>
</dbReference>
<proteinExistence type="predicted"/>
<organism evidence="1 2">
    <name type="scientific">Filimonas effusa</name>
    <dbReference type="NCBI Taxonomy" id="2508721"/>
    <lineage>
        <taxon>Bacteria</taxon>
        <taxon>Pseudomonadati</taxon>
        <taxon>Bacteroidota</taxon>
        <taxon>Chitinophagia</taxon>
        <taxon>Chitinophagales</taxon>
        <taxon>Chitinophagaceae</taxon>
        <taxon>Filimonas</taxon>
    </lineage>
</organism>
<name>A0A4Q1D8P5_9BACT</name>
<dbReference type="Proteomes" id="UP000290545">
    <property type="component" value="Unassembled WGS sequence"/>
</dbReference>
<dbReference type="InterPro" id="IPR052022">
    <property type="entry name" value="26kDa_periplasmic_antigen"/>
</dbReference>
<accession>A0A4Q1D8P5</accession>
<dbReference type="OrthoDB" id="702249at2"/>
<dbReference type="PANTHER" id="PTHR34387:SF2">
    <property type="entry name" value="SLR1258 PROTEIN"/>
    <property type="match status" value="1"/>
</dbReference>
<dbReference type="Pfam" id="PF04402">
    <property type="entry name" value="SIMPL"/>
    <property type="match status" value="1"/>
</dbReference>
<dbReference type="GO" id="GO:0006974">
    <property type="term" value="P:DNA damage response"/>
    <property type="evidence" value="ECO:0007669"/>
    <property type="project" value="TreeGrafter"/>
</dbReference>
<dbReference type="AlphaFoldDB" id="A0A4Q1D8P5"/>
<dbReference type="Gene3D" id="3.30.70.2970">
    <property type="entry name" value="Protein of unknown function (DUF541), domain 2"/>
    <property type="match status" value="1"/>
</dbReference>
<protein>
    <submittedName>
        <fullName evidence="1">DUF541 domain-containing protein</fullName>
    </submittedName>
</protein>
<reference evidence="1 2" key="1">
    <citation type="submission" date="2019-01" db="EMBL/GenBank/DDBJ databases">
        <title>Filimonas sp. strain TTM-71.</title>
        <authorList>
            <person name="Chen W.-M."/>
        </authorList>
    </citation>
    <scope>NUCLEOTIDE SEQUENCE [LARGE SCALE GENOMIC DNA]</scope>
    <source>
        <strain evidence="1 2">TTM-71</strain>
    </source>
</reference>
<evidence type="ECO:0000313" key="1">
    <source>
        <dbReference type="EMBL" id="RXK85702.1"/>
    </source>
</evidence>
<keyword evidence="2" id="KW-1185">Reference proteome</keyword>
<dbReference type="InterPro" id="IPR007497">
    <property type="entry name" value="SIMPL/DUF541"/>
</dbReference>
<dbReference type="EMBL" id="SDHZ01000001">
    <property type="protein sequence ID" value="RXK85702.1"/>
    <property type="molecule type" value="Genomic_DNA"/>
</dbReference>
<sequence>MDITPAGISFLLKIFPMRNALSLLVVTTGLFMACSTPSKEKQIEVTGEATMKVVPDMVEFSLSAANVKPAMKDAVAETQAAVNEILAVCKKYVQSESDIKVSAISTNKSYDYRGGRDLFNGYEASQVLDVTLKDITRMERFTEELLATKISRINNIRYNHTKSDSIMREVNLLALEDARKTAGKMCDKMDVSVGKVLYLSNYNRSNAFDRGVSYAGSDYNLQLYNKGFGGAGFKMTAEILEFRGSAYASFAIN</sequence>
<comment type="caution">
    <text evidence="1">The sequence shown here is derived from an EMBL/GenBank/DDBJ whole genome shotgun (WGS) entry which is preliminary data.</text>
</comment>
<gene>
    <name evidence="1" type="ORF">ESB13_02485</name>
</gene>